<name>A0A8D8ZE89_9HEMI</name>
<accession>A0A8D8ZE89</accession>
<protein>
    <submittedName>
        <fullName evidence="1">Uncharacterized protein</fullName>
    </submittedName>
</protein>
<dbReference type="AlphaFoldDB" id="A0A8D8ZE89"/>
<sequence length="121" mass="13811">MRVNLRVNMTKSKRYFVQEIFYKEMSSLSLLKQTTMTSFPTLTILLRELGMLMGGEILFCIDNKLKNSLVIFILASNENIQQKLPLKKPLNFIFQFSKQTKKSYLLGLGGGGGIGKQEKKL</sequence>
<proteinExistence type="predicted"/>
<dbReference type="EMBL" id="HBUF01491323">
    <property type="protein sequence ID" value="CAG6745330.1"/>
    <property type="molecule type" value="Transcribed_RNA"/>
</dbReference>
<organism evidence="1">
    <name type="scientific">Cacopsylla melanoneura</name>
    <dbReference type="NCBI Taxonomy" id="428564"/>
    <lineage>
        <taxon>Eukaryota</taxon>
        <taxon>Metazoa</taxon>
        <taxon>Ecdysozoa</taxon>
        <taxon>Arthropoda</taxon>
        <taxon>Hexapoda</taxon>
        <taxon>Insecta</taxon>
        <taxon>Pterygota</taxon>
        <taxon>Neoptera</taxon>
        <taxon>Paraneoptera</taxon>
        <taxon>Hemiptera</taxon>
        <taxon>Sternorrhyncha</taxon>
        <taxon>Psylloidea</taxon>
        <taxon>Psyllidae</taxon>
        <taxon>Psyllinae</taxon>
        <taxon>Cacopsylla</taxon>
    </lineage>
</organism>
<reference evidence="1" key="1">
    <citation type="submission" date="2021-05" db="EMBL/GenBank/DDBJ databases">
        <authorList>
            <person name="Alioto T."/>
            <person name="Alioto T."/>
            <person name="Gomez Garrido J."/>
        </authorList>
    </citation>
    <scope>NUCLEOTIDE SEQUENCE</scope>
</reference>
<evidence type="ECO:0000313" key="1">
    <source>
        <dbReference type="EMBL" id="CAG6745330.1"/>
    </source>
</evidence>